<accession>A0A8J7KBC4</accession>
<protein>
    <recommendedName>
        <fullName evidence="3">RHS repeat protein</fullName>
    </recommendedName>
</protein>
<evidence type="ECO:0008006" key="3">
    <source>
        <dbReference type="Google" id="ProtNLM"/>
    </source>
</evidence>
<dbReference type="AlphaFoldDB" id="A0A8J7KBC4"/>
<organism evidence="1 2">
    <name type="scientific">Faecalibacter rhinopitheci</name>
    <dbReference type="NCBI Taxonomy" id="2779678"/>
    <lineage>
        <taxon>Bacteria</taxon>
        <taxon>Pseudomonadati</taxon>
        <taxon>Bacteroidota</taxon>
        <taxon>Flavobacteriia</taxon>
        <taxon>Flavobacteriales</taxon>
        <taxon>Weeksellaceae</taxon>
        <taxon>Faecalibacter</taxon>
    </lineage>
</organism>
<keyword evidence="2" id="KW-1185">Reference proteome</keyword>
<evidence type="ECO:0000313" key="2">
    <source>
        <dbReference type="Proteomes" id="UP000608754"/>
    </source>
</evidence>
<proteinExistence type="predicted"/>
<name>A0A8J7KBC4_9FLAO</name>
<feature type="non-terminal residue" evidence="1">
    <location>
        <position position="630"/>
    </location>
</feature>
<comment type="caution">
    <text evidence="1">The sequence shown here is derived from an EMBL/GenBank/DDBJ whole genome shotgun (WGS) entry which is preliminary data.</text>
</comment>
<sequence>MKSAGKSVSVSDYINHLPELGYQYQYDEKNRLVEKQLPGKGREFMVYDKEDRLVLYQDINMRNGSVNTTSENTTLNKGWTFTKYDKFGRILYTGYFKNTADRKAMEAALKNKTTPNNEVKSSTGFTNNGLRIYYTTNEFPKSSLIVHTVNYYDNYEFLELKPSDLNEQSLVNELDQELKGISVATFSNILGTNTWNKNFTFFENKYLRPVITTQLNYNGGKTETKTEYDSFRGKVVSTTTTHQLSLDTEPVIVKESFKYNPDESIQYQTHQINDGPEEYIVRNEYNDIKQLVRKKIGNSSLNSPLEQVDYKFNIRGWLTDINSIENTSDRLFSFKIKYHDSERGDNPYNGNIGEILWKINNGATKSYAYHYDGLNRLLLGKSTEVSNSIVSTNQYDERIYGYDFNGNILGLSRNTIGHELSLNGIQSIDQLEYQYKPNSNQLESVNDLTSNEQGFNDKNTTGADYEYDLNGNLKKDLNKNITNIAYNHLNLPIEVLFNNNGELSKIQFLYDASGVKVSKLVNDNLLIPYSENTFYDNGFQYKQSAGRGNNLSLQFFPTAEGYVNVNEGIFEYVYNYTDHLGNVRVSYTKGEDGNRKIVDENSYYPFGLKHNNQSIVNTANPNYKYKYNGK</sequence>
<reference evidence="1" key="1">
    <citation type="submission" date="2020-10" db="EMBL/GenBank/DDBJ databases">
        <authorList>
            <person name="Lu T."/>
            <person name="Wang Q."/>
            <person name="Han X."/>
        </authorList>
    </citation>
    <scope>NUCLEOTIDE SEQUENCE</scope>
    <source>
        <strain evidence="1">WQ 117</strain>
    </source>
</reference>
<dbReference type="Gene3D" id="2.180.10.10">
    <property type="entry name" value="RHS repeat-associated core"/>
    <property type="match status" value="1"/>
</dbReference>
<dbReference type="Proteomes" id="UP000608754">
    <property type="component" value="Unassembled WGS sequence"/>
</dbReference>
<gene>
    <name evidence="1" type="ORF">IM532_13550</name>
</gene>
<evidence type="ECO:0000313" key="1">
    <source>
        <dbReference type="EMBL" id="MBF0598450.1"/>
    </source>
</evidence>
<dbReference type="EMBL" id="JADGIK010000031">
    <property type="protein sequence ID" value="MBF0598450.1"/>
    <property type="molecule type" value="Genomic_DNA"/>
</dbReference>
<dbReference type="RefSeq" id="WP_394368357.1">
    <property type="nucleotide sequence ID" value="NZ_JADGIK010000031.1"/>
</dbReference>